<evidence type="ECO:0000256" key="2">
    <source>
        <dbReference type="ARBA" id="ARBA00004733"/>
    </source>
</evidence>
<evidence type="ECO:0000313" key="11">
    <source>
        <dbReference type="EMBL" id="CAB4637948.1"/>
    </source>
</evidence>
<comment type="catalytic activity">
    <reaction evidence="9">
        <text>(1S,2R)-1-C-(indol-3-yl)glycerol 3-phosphate + L-serine = D-glyceraldehyde 3-phosphate + L-tryptophan + H2O</text>
        <dbReference type="Rhea" id="RHEA:10532"/>
        <dbReference type="ChEBI" id="CHEBI:15377"/>
        <dbReference type="ChEBI" id="CHEBI:33384"/>
        <dbReference type="ChEBI" id="CHEBI:57912"/>
        <dbReference type="ChEBI" id="CHEBI:58866"/>
        <dbReference type="ChEBI" id="CHEBI:59776"/>
        <dbReference type="EC" id="4.2.1.20"/>
    </reaction>
</comment>
<evidence type="ECO:0000313" key="10">
    <source>
        <dbReference type="EMBL" id="CAB4547738.1"/>
    </source>
</evidence>
<dbReference type="InterPro" id="IPR011060">
    <property type="entry name" value="RibuloseP-bd_barrel"/>
</dbReference>
<dbReference type="AlphaFoldDB" id="A0A6J6CCE7"/>
<keyword evidence="8" id="KW-0456">Lyase</keyword>
<dbReference type="InterPro" id="IPR002028">
    <property type="entry name" value="Trp_synthase_suA"/>
</dbReference>
<reference evidence="10" key="1">
    <citation type="submission" date="2020-05" db="EMBL/GenBank/DDBJ databases">
        <authorList>
            <person name="Chiriac C."/>
            <person name="Salcher M."/>
            <person name="Ghai R."/>
            <person name="Kavagutti S V."/>
        </authorList>
    </citation>
    <scope>NUCLEOTIDE SEQUENCE</scope>
</reference>
<dbReference type="Pfam" id="PF00290">
    <property type="entry name" value="Trp_syntA"/>
    <property type="match status" value="1"/>
</dbReference>
<dbReference type="PANTHER" id="PTHR43406:SF1">
    <property type="entry name" value="TRYPTOPHAN SYNTHASE ALPHA CHAIN, CHLOROPLASTIC"/>
    <property type="match status" value="1"/>
</dbReference>
<dbReference type="FunFam" id="3.20.20.70:FF:000037">
    <property type="entry name" value="Tryptophan synthase alpha chain"/>
    <property type="match status" value="1"/>
</dbReference>
<sequence length="264" mass="27823">MVTPVSSRTKDVLEHNKSLKGSLIGYFPAGYPTVSESVDAAIAMCQNGVDVLELGVPYSDPVMDGLVIQEATETALENGFKLSQIFDAVRAITSAVDTPVLVMTYWNPVLSYGVEKFARELKAAGGAGLITPDLIPDEAKSWLEISDELDLDRVFLAAPSSTSERVARACELSRGFVYSVSTMGITGARESVDTLSKEVVGRVRDASKTQSTAVGIGVSTAEQVVEINTYADGAIVGSAFVKAYAAGGLSALTSKVREISSGLK</sequence>
<dbReference type="GO" id="GO:0004834">
    <property type="term" value="F:tryptophan synthase activity"/>
    <property type="evidence" value="ECO:0007669"/>
    <property type="project" value="UniProtKB-EC"/>
</dbReference>
<dbReference type="EMBL" id="CAEZSZ010000002">
    <property type="protein sequence ID" value="CAB4547738.1"/>
    <property type="molecule type" value="Genomic_DNA"/>
</dbReference>
<evidence type="ECO:0000256" key="4">
    <source>
        <dbReference type="ARBA" id="ARBA00012043"/>
    </source>
</evidence>
<dbReference type="NCBIfam" id="TIGR00262">
    <property type="entry name" value="trpA"/>
    <property type="match status" value="1"/>
</dbReference>
<evidence type="ECO:0000256" key="9">
    <source>
        <dbReference type="ARBA" id="ARBA00049047"/>
    </source>
</evidence>
<proteinExistence type="inferred from homology"/>
<protein>
    <recommendedName>
        <fullName evidence="4">tryptophan synthase</fullName>
        <ecNumber evidence="4">4.2.1.20</ecNumber>
    </recommendedName>
</protein>
<comment type="function">
    <text evidence="1">The alpha subunit is responsible for the aldol cleavage of indoleglycerol phosphate to indole and glyceraldehyde 3-phosphate.</text>
</comment>
<organism evidence="10">
    <name type="scientific">freshwater metagenome</name>
    <dbReference type="NCBI Taxonomy" id="449393"/>
    <lineage>
        <taxon>unclassified sequences</taxon>
        <taxon>metagenomes</taxon>
        <taxon>ecological metagenomes</taxon>
    </lineage>
</organism>
<dbReference type="Gene3D" id="3.20.20.70">
    <property type="entry name" value="Aldolase class I"/>
    <property type="match status" value="1"/>
</dbReference>
<evidence type="ECO:0000256" key="3">
    <source>
        <dbReference type="ARBA" id="ARBA00011270"/>
    </source>
</evidence>
<keyword evidence="7" id="KW-0057">Aromatic amino acid biosynthesis</keyword>
<evidence type="ECO:0000256" key="8">
    <source>
        <dbReference type="ARBA" id="ARBA00023239"/>
    </source>
</evidence>
<evidence type="ECO:0000256" key="5">
    <source>
        <dbReference type="ARBA" id="ARBA00022605"/>
    </source>
</evidence>
<dbReference type="GO" id="GO:0005829">
    <property type="term" value="C:cytosol"/>
    <property type="evidence" value="ECO:0007669"/>
    <property type="project" value="TreeGrafter"/>
</dbReference>
<dbReference type="PROSITE" id="PS00167">
    <property type="entry name" value="TRP_SYNTHASE_ALPHA"/>
    <property type="match status" value="1"/>
</dbReference>
<evidence type="ECO:0000256" key="7">
    <source>
        <dbReference type="ARBA" id="ARBA00023141"/>
    </source>
</evidence>
<dbReference type="CDD" id="cd04724">
    <property type="entry name" value="Tryptophan_synthase_alpha"/>
    <property type="match status" value="1"/>
</dbReference>
<evidence type="ECO:0000256" key="6">
    <source>
        <dbReference type="ARBA" id="ARBA00022822"/>
    </source>
</evidence>
<name>A0A6J6CCE7_9ZZZZ</name>
<dbReference type="UniPathway" id="UPA00035">
    <property type="reaction ID" value="UER00044"/>
</dbReference>
<dbReference type="EMBL" id="CAEZWA010000007">
    <property type="protein sequence ID" value="CAB4637948.1"/>
    <property type="molecule type" value="Genomic_DNA"/>
</dbReference>
<comment type="subunit">
    <text evidence="3">Tetramer of two alpha and two beta chains.</text>
</comment>
<evidence type="ECO:0000256" key="1">
    <source>
        <dbReference type="ARBA" id="ARBA00003365"/>
    </source>
</evidence>
<dbReference type="InterPro" id="IPR018204">
    <property type="entry name" value="Trp_synthase_alpha_AS"/>
</dbReference>
<dbReference type="EC" id="4.2.1.20" evidence="4"/>
<accession>A0A6J6CCE7</accession>
<gene>
    <name evidence="10" type="ORF">UFOPK1561_00040</name>
    <name evidence="11" type="ORF">UFOPK2165_00078</name>
</gene>
<dbReference type="HAMAP" id="MF_00131">
    <property type="entry name" value="Trp_synth_alpha"/>
    <property type="match status" value="1"/>
</dbReference>
<keyword evidence="5" id="KW-0028">Amino-acid biosynthesis</keyword>
<keyword evidence="6" id="KW-0822">Tryptophan biosynthesis</keyword>
<dbReference type="PANTHER" id="PTHR43406">
    <property type="entry name" value="TRYPTOPHAN SYNTHASE, ALPHA CHAIN"/>
    <property type="match status" value="1"/>
</dbReference>
<dbReference type="InterPro" id="IPR013785">
    <property type="entry name" value="Aldolase_TIM"/>
</dbReference>
<dbReference type="SUPFAM" id="SSF51366">
    <property type="entry name" value="Ribulose-phoshate binding barrel"/>
    <property type="match status" value="1"/>
</dbReference>
<comment type="pathway">
    <text evidence="2">Amino-acid biosynthesis; L-tryptophan biosynthesis; L-tryptophan from chorismate: step 5/5.</text>
</comment>